<proteinExistence type="inferred from homology"/>
<organism evidence="7 8">
    <name type="scientific">Branchiostoma floridae</name>
    <name type="common">Florida lancelet</name>
    <name type="synonym">Amphioxus</name>
    <dbReference type="NCBI Taxonomy" id="7739"/>
    <lineage>
        <taxon>Eukaryota</taxon>
        <taxon>Metazoa</taxon>
        <taxon>Chordata</taxon>
        <taxon>Cephalochordata</taxon>
        <taxon>Leptocardii</taxon>
        <taxon>Amphioxiformes</taxon>
        <taxon>Branchiostomatidae</taxon>
        <taxon>Branchiostoma</taxon>
    </lineage>
</organism>
<name>A0A9J7LGY7_BRAFL</name>
<evidence type="ECO:0000256" key="6">
    <source>
        <dbReference type="SAM" id="Phobius"/>
    </source>
</evidence>
<dbReference type="AlphaFoldDB" id="A0A9J7LGY7"/>
<feature type="transmembrane region" description="Helical" evidence="6">
    <location>
        <begin position="100"/>
        <end position="120"/>
    </location>
</feature>
<evidence type="ECO:0000256" key="4">
    <source>
        <dbReference type="ARBA" id="ARBA00022989"/>
    </source>
</evidence>
<sequence length="217" mass="23952">MSKCLILQHDVSNFFLPGAMNVTQSPLGNISTSEAWQTRLRELQGGLMVASVLEILLGFSGVIGFLLRYIGPLSITPTISLIGLSLIPVTANFASKQWGVAAMTMVLMLLFSQYLQRYNLPFPAFSRKRRCHVVWLPIFKLFPVLLAILTSWAVCAILTVTGAFPSEPGRQGYLARTDLRNTVLQTAPWFRFPYPGEWGPASVSTILGLLAAMCFPK</sequence>
<dbReference type="InterPro" id="IPR006043">
    <property type="entry name" value="NCS2"/>
</dbReference>
<accession>A0A9J7LGY7</accession>
<evidence type="ECO:0000256" key="5">
    <source>
        <dbReference type="ARBA" id="ARBA00023136"/>
    </source>
</evidence>
<evidence type="ECO:0000313" key="8">
    <source>
        <dbReference type="RefSeq" id="XP_035682719.1"/>
    </source>
</evidence>
<evidence type="ECO:0000256" key="1">
    <source>
        <dbReference type="ARBA" id="ARBA00004141"/>
    </source>
</evidence>
<dbReference type="GO" id="GO:0022857">
    <property type="term" value="F:transmembrane transporter activity"/>
    <property type="evidence" value="ECO:0007669"/>
    <property type="project" value="InterPro"/>
</dbReference>
<keyword evidence="7" id="KW-1185">Reference proteome</keyword>
<gene>
    <name evidence="8" type="primary">LOC118420123</name>
</gene>
<dbReference type="KEGG" id="bfo:118420123"/>
<evidence type="ECO:0000256" key="3">
    <source>
        <dbReference type="ARBA" id="ARBA00022692"/>
    </source>
</evidence>
<dbReference type="PANTHER" id="PTHR11119">
    <property type="entry name" value="XANTHINE-URACIL / VITAMIN C PERMEASE FAMILY MEMBER"/>
    <property type="match status" value="1"/>
</dbReference>
<comment type="similarity">
    <text evidence="2">Belongs to the nucleobase:cation symporter-2 (NCS2) (TC 2.A.40) family.</text>
</comment>
<dbReference type="Proteomes" id="UP000001554">
    <property type="component" value="Chromosome 7"/>
</dbReference>
<reference evidence="8" key="2">
    <citation type="submission" date="2025-08" db="UniProtKB">
        <authorList>
            <consortium name="RefSeq"/>
        </authorList>
    </citation>
    <scope>IDENTIFICATION</scope>
    <source>
        <strain evidence="8">S238N-H82</strain>
        <tissue evidence="8">Testes</tissue>
    </source>
</reference>
<dbReference type="RefSeq" id="XP_035682719.1">
    <property type="nucleotide sequence ID" value="XM_035826826.1"/>
</dbReference>
<feature type="transmembrane region" description="Helical" evidence="6">
    <location>
        <begin position="198"/>
        <end position="215"/>
    </location>
</feature>
<dbReference type="GO" id="GO:0016020">
    <property type="term" value="C:membrane"/>
    <property type="evidence" value="ECO:0007669"/>
    <property type="project" value="UniProtKB-SubCell"/>
</dbReference>
<feature type="transmembrane region" description="Helical" evidence="6">
    <location>
        <begin position="46"/>
        <end position="67"/>
    </location>
</feature>
<keyword evidence="3 6" id="KW-0812">Transmembrane</keyword>
<reference evidence="7" key="1">
    <citation type="journal article" date="2020" name="Nat. Ecol. Evol.">
        <title>Deeply conserved synteny resolves early events in vertebrate evolution.</title>
        <authorList>
            <person name="Simakov O."/>
            <person name="Marletaz F."/>
            <person name="Yue J.X."/>
            <person name="O'Connell B."/>
            <person name="Jenkins J."/>
            <person name="Brandt A."/>
            <person name="Calef R."/>
            <person name="Tung C.H."/>
            <person name="Huang T.K."/>
            <person name="Schmutz J."/>
            <person name="Satoh N."/>
            <person name="Yu J.K."/>
            <person name="Putnam N.H."/>
            <person name="Green R.E."/>
            <person name="Rokhsar D.S."/>
        </authorList>
    </citation>
    <scope>NUCLEOTIDE SEQUENCE [LARGE SCALE GENOMIC DNA]</scope>
    <source>
        <strain evidence="7">S238N-H82</strain>
    </source>
</reference>
<dbReference type="OrthoDB" id="6148241at2759"/>
<feature type="transmembrane region" description="Helical" evidence="6">
    <location>
        <begin position="141"/>
        <end position="164"/>
    </location>
</feature>
<protein>
    <submittedName>
        <fullName evidence="8">Solute carrier family 23 member 2-like</fullName>
    </submittedName>
</protein>
<keyword evidence="5 6" id="KW-0472">Membrane</keyword>
<dbReference type="OMA" id="RIVWAFA"/>
<dbReference type="Pfam" id="PF00860">
    <property type="entry name" value="Xan_ur_permease"/>
    <property type="match status" value="1"/>
</dbReference>
<dbReference type="GeneID" id="118420123"/>
<evidence type="ECO:0000313" key="7">
    <source>
        <dbReference type="Proteomes" id="UP000001554"/>
    </source>
</evidence>
<comment type="subcellular location">
    <subcellularLocation>
        <location evidence="1">Membrane</location>
        <topology evidence="1">Multi-pass membrane protein</topology>
    </subcellularLocation>
</comment>
<keyword evidence="4 6" id="KW-1133">Transmembrane helix</keyword>
<evidence type="ECO:0000256" key="2">
    <source>
        <dbReference type="ARBA" id="ARBA00008821"/>
    </source>
</evidence>